<dbReference type="AlphaFoldDB" id="A0A099BAB0"/>
<feature type="domain" description="ComEC/Rec2-related protein" evidence="7">
    <location>
        <begin position="183"/>
        <end position="389"/>
    </location>
</feature>
<feature type="transmembrane region" description="Helical" evidence="6">
    <location>
        <begin position="336"/>
        <end position="359"/>
    </location>
</feature>
<keyword evidence="2" id="KW-1003">Cell membrane</keyword>
<evidence type="ECO:0000256" key="2">
    <source>
        <dbReference type="ARBA" id="ARBA00022475"/>
    </source>
</evidence>
<evidence type="ECO:0000313" key="11">
    <source>
        <dbReference type="Proteomes" id="UP000477070"/>
    </source>
</evidence>
<protein>
    <submittedName>
        <fullName evidence="9">ComEC/Rec2 family competence protein</fullName>
    </submittedName>
</protein>
<reference evidence="9" key="3">
    <citation type="submission" date="2018-04" db="EMBL/GenBank/DDBJ databases">
        <authorList>
            <person name="Sheh A."/>
            <person name="Shen Z."/>
            <person name="Mannion A.J."/>
            <person name="Fox J.G."/>
        </authorList>
    </citation>
    <scope>NUCLEOTIDE SEQUENCE</scope>
    <source>
        <strain evidence="9">MIT 97-6194</strain>
    </source>
</reference>
<evidence type="ECO:0000313" key="8">
    <source>
        <dbReference type="EMBL" id="MWV68774.1"/>
    </source>
</evidence>
<dbReference type="NCBIfam" id="TIGR00360">
    <property type="entry name" value="ComEC_N-term"/>
    <property type="match status" value="1"/>
</dbReference>
<reference evidence="9 10" key="1">
    <citation type="journal article" date="2014" name="Genome Announc.">
        <title>Draft genome sequences of eight enterohepatic helicobacter species isolated from both laboratory and wild rodents.</title>
        <authorList>
            <person name="Sheh A."/>
            <person name="Shen Z."/>
            <person name="Fox J.G."/>
        </authorList>
    </citation>
    <scope>NUCLEOTIDE SEQUENCE [LARGE SCALE GENOMIC DNA]</scope>
    <source>
        <strain evidence="9 10">MIT 97-6194</strain>
    </source>
</reference>
<proteinExistence type="predicted"/>
<dbReference type="STRING" id="1548018.LS64_02395"/>
<feature type="transmembrane region" description="Helical" evidence="6">
    <location>
        <begin position="39"/>
        <end position="58"/>
    </location>
</feature>
<feature type="transmembrane region" description="Helical" evidence="6">
    <location>
        <begin position="193"/>
        <end position="223"/>
    </location>
</feature>
<feature type="transmembrane region" description="Helical" evidence="6">
    <location>
        <begin position="268"/>
        <end position="294"/>
    </location>
</feature>
<dbReference type="Proteomes" id="UP000477070">
    <property type="component" value="Unassembled WGS sequence"/>
</dbReference>
<keyword evidence="4 6" id="KW-1133">Transmembrane helix</keyword>
<dbReference type="PANTHER" id="PTHR30619">
    <property type="entry name" value="DNA INTERNALIZATION/COMPETENCE PROTEIN COMEC/REC2"/>
    <property type="match status" value="1"/>
</dbReference>
<dbReference type="Proteomes" id="UP000029714">
    <property type="component" value="Unassembled WGS sequence"/>
</dbReference>
<evidence type="ECO:0000256" key="3">
    <source>
        <dbReference type="ARBA" id="ARBA00022692"/>
    </source>
</evidence>
<evidence type="ECO:0000256" key="4">
    <source>
        <dbReference type="ARBA" id="ARBA00022989"/>
    </source>
</evidence>
<dbReference type="PANTHER" id="PTHR30619:SF7">
    <property type="entry name" value="BETA-LACTAMASE DOMAIN PROTEIN"/>
    <property type="match status" value="1"/>
</dbReference>
<dbReference type="InterPro" id="IPR004477">
    <property type="entry name" value="ComEC_N"/>
</dbReference>
<keyword evidence="10" id="KW-1185">Reference proteome</keyword>
<evidence type="ECO:0000256" key="1">
    <source>
        <dbReference type="ARBA" id="ARBA00004651"/>
    </source>
</evidence>
<comment type="subcellular location">
    <subcellularLocation>
        <location evidence="1">Cell membrane</location>
        <topology evidence="1">Multi-pass membrane protein</topology>
    </subcellularLocation>
</comment>
<reference evidence="9 10" key="2">
    <citation type="journal article" date="2016" name="Infect. Immun.">
        <title>Helicobacter saguini, a Novel Helicobacter Isolated from Cotton-Top Tamarins with Ulcerative Colitis, Has Proinflammatory Properties and Induces Typhlocolitis and Dysplasia in Gnotobiotic IL-10-/- Mice.</title>
        <authorList>
            <person name="Shen Z."/>
            <person name="Mannion A."/>
            <person name="Whary M.T."/>
            <person name="Muthupalani S."/>
            <person name="Sheh A."/>
            <person name="Feng Y."/>
            <person name="Gong G."/>
            <person name="Vandamme P."/>
            <person name="Holcombe H.R."/>
            <person name="Paster B.J."/>
            <person name="Fox J.G."/>
        </authorList>
    </citation>
    <scope>NUCLEOTIDE SEQUENCE [LARGE SCALE GENOMIC DNA]</scope>
    <source>
        <strain evidence="9 10">MIT 97-6194</strain>
    </source>
</reference>
<sequence length="463" mass="53790">MKDSKAKKVLDSIIINTKKLYYIDTRQKKSGYFFIYIPFKHYCVILGILSVIFLASLYHKYSIFKNLQQGLSFEAIVVNHYPKTPTKKGNFSENFKLQDSSGNVFYATYKGRFKNIIGKKVRVYGKIYKCSFLQFLKSCRIYNSTISLVSVSDPKKILTNFIKNQHESSFSSNLYNALFFAETLAKPVRDASVALGLAHLIAISGFHLSALLIMFFAIISPFYFIFHKFYCYRNAYYDLGFLGLIFAFFYLLLIDFEPSFLRAFIMSCAYFLILLSGLRIFSFLNLFLCVFLAVAFNPSLLFHIGFLLSVSGVFFIFLFVRHIQPLLNSKNLARKIIYGILLFDIIIFLQMMPVVHFFFPYFSLYQLVSIPLSIVFFALFPLLVFLHLIGKGNIFDSIIESCIAHNFFLSEVSTPLWLLLIYIIFSLLGIRYKVLYFITIIFSLLFYIYNCFVFFDSMKNAQI</sequence>
<feature type="transmembrane region" description="Helical" evidence="6">
    <location>
        <begin position="407"/>
        <end position="428"/>
    </location>
</feature>
<keyword evidence="3 6" id="KW-0812">Transmembrane</keyword>
<evidence type="ECO:0000259" key="7">
    <source>
        <dbReference type="Pfam" id="PF03772"/>
    </source>
</evidence>
<evidence type="ECO:0000256" key="6">
    <source>
        <dbReference type="SAM" id="Phobius"/>
    </source>
</evidence>
<dbReference type="RefSeq" id="WP_034570115.1">
    <property type="nucleotide sequence ID" value="NZ_JRMP02000007.1"/>
</dbReference>
<dbReference type="EMBL" id="JRMP02000007">
    <property type="protein sequence ID" value="TLD94473.1"/>
    <property type="molecule type" value="Genomic_DNA"/>
</dbReference>
<dbReference type="EMBL" id="QBIU01000001">
    <property type="protein sequence ID" value="MWV68774.1"/>
    <property type="molecule type" value="Genomic_DNA"/>
</dbReference>
<evidence type="ECO:0000313" key="9">
    <source>
        <dbReference type="EMBL" id="TLD94473.1"/>
    </source>
</evidence>
<reference evidence="8 11" key="4">
    <citation type="submission" date="2019-12" db="EMBL/GenBank/DDBJ databases">
        <title>Multi-Generational Helicobacter saguini Isolates.</title>
        <authorList>
            <person name="Mannion A."/>
            <person name="Shen Z."/>
            <person name="Fox J.G."/>
        </authorList>
    </citation>
    <scope>NUCLEOTIDE SEQUENCE [LARGE SCALE GENOMIC DNA]</scope>
    <source>
        <strain evidence="8">16-048</strain>
        <strain evidence="11">16-048 (F4)</strain>
    </source>
</reference>
<feature type="transmembrane region" description="Helical" evidence="6">
    <location>
        <begin position="434"/>
        <end position="455"/>
    </location>
</feature>
<accession>A0A099BAB0</accession>
<evidence type="ECO:0000256" key="5">
    <source>
        <dbReference type="ARBA" id="ARBA00023136"/>
    </source>
</evidence>
<organism evidence="9 10">
    <name type="scientific">Helicobacter saguini</name>
    <dbReference type="NCBI Taxonomy" id="1548018"/>
    <lineage>
        <taxon>Bacteria</taxon>
        <taxon>Pseudomonadati</taxon>
        <taxon>Campylobacterota</taxon>
        <taxon>Epsilonproteobacteria</taxon>
        <taxon>Campylobacterales</taxon>
        <taxon>Helicobacteraceae</taxon>
        <taxon>Helicobacter</taxon>
    </lineage>
</organism>
<dbReference type="GO" id="GO:0005886">
    <property type="term" value="C:plasma membrane"/>
    <property type="evidence" value="ECO:0007669"/>
    <property type="project" value="UniProtKB-SubCell"/>
</dbReference>
<keyword evidence="5 6" id="KW-0472">Membrane</keyword>
<name>A0A099BAB0_9HELI</name>
<comment type="caution">
    <text evidence="9">The sequence shown here is derived from an EMBL/GenBank/DDBJ whole genome shotgun (WGS) entry which is preliminary data.</text>
</comment>
<feature type="transmembrane region" description="Helical" evidence="6">
    <location>
        <begin position="235"/>
        <end position="256"/>
    </location>
</feature>
<evidence type="ECO:0000313" key="10">
    <source>
        <dbReference type="Proteomes" id="UP000029714"/>
    </source>
</evidence>
<feature type="transmembrane region" description="Helical" evidence="6">
    <location>
        <begin position="365"/>
        <end position="386"/>
    </location>
</feature>
<gene>
    <name evidence="8" type="ORF">DCO61_01710</name>
    <name evidence="9" type="ORF">LS64_005980</name>
</gene>
<dbReference type="OrthoDB" id="5372341at2"/>
<dbReference type="Pfam" id="PF03772">
    <property type="entry name" value="Competence"/>
    <property type="match status" value="1"/>
</dbReference>
<feature type="transmembrane region" description="Helical" evidence="6">
    <location>
        <begin position="300"/>
        <end position="320"/>
    </location>
</feature>
<dbReference type="InterPro" id="IPR052159">
    <property type="entry name" value="Competence_DNA_uptake"/>
</dbReference>